<keyword evidence="1" id="KW-0472">Membrane</keyword>
<feature type="transmembrane region" description="Helical" evidence="1">
    <location>
        <begin position="168"/>
        <end position="189"/>
    </location>
</feature>
<accession>A0A7S4D638</accession>
<name>A0A7S4D638_HETAK</name>
<feature type="transmembrane region" description="Helical" evidence="1">
    <location>
        <begin position="774"/>
        <end position="795"/>
    </location>
</feature>
<sequence>MSVPARDDGAMKPLDRVAREVLHDSPLTSGPYFTFEYIHATLEQFGLSTFILFILGNGRLECVAFWIFVFGVLLSPLIRFVCNMLFFLRTNSKEERTSYVNYWKESGGQSIFTLATPKCLVGVVSMLQKVAQDATNTSPFFMVLNAACLPIFLCLITVGWLLETGMGILVFLVLVFPGHPIAVLFSRITKKDLPEWYQRYIFLYNLLAAERSLQFKEQLGLTSTSKSVALLANELGLSLWTGYVVTNYFQFALGALSISRFEEITDSEKLKGFYESLKKGNLAGGGIRHIIVKPPKREHQEHCLAKCAADNLMLNTDKLGELRATGLQFYTVGSYYKQGSCLSWFRASLSSSELMTSEILFAALRRQTLFVSHRWDSTGTWNGRDSWQLREVFEHMALPRSGHKLEYFWMDGLSVPQEHSENNENASLTMLVISHLATLVQRCGRFLIIDRVKNAVEVRDQDRVDAGDYYDHRTWCQFELYLARNLKPVTTQTHNVRDQDQAAVNVDADHAFIQRLMTSSAFKMEDKLFILQTIFFATPTAYSDSTYRPMFMVFECFYRFVVYFRSRRFKAVSASKIVGLNLITTYLRGLAETMETGISQADLIPATRSSFLSQDVRNILDGASMLVDGMGYSKVFTAKELVSMPFVYAIDIHPTPSPSVSEWCPACTLYLAVFGLSAKAICTVHLEKREFHVILEHCPDVMDQAAFKEFQIQMEDSEIAKAKEDILRLPWSEFPIVDVFDDEVDPEELQSSGSTTKGFQLRRTAMFTDSTSRWIMLLTILFWLPVAALWMHFFLVLPVADLVSLEGVGINASCSITSGGCWHRPHTYSVFGGRHAAWTCEVNVTLGAAPGDGWPLAAHYAGSDIPWGASWVATAEQYGTANGLVGLGRAAPLRAPSGAALPASAPLLPGERVRCAYRPAAAAVCGGAPLGLCAEVGLGEAMPAAERATAAAARAVAWWVLPAAVLLYLGTFEFPFLRRRRRRLGRAKKQQEPRSARKAASVESANLVQVAPRFSSSSSV</sequence>
<organism evidence="2">
    <name type="scientific">Heterosigma akashiwo</name>
    <name type="common">Chromophytic alga</name>
    <name type="synonym">Heterosigma carterae</name>
    <dbReference type="NCBI Taxonomy" id="2829"/>
    <lineage>
        <taxon>Eukaryota</taxon>
        <taxon>Sar</taxon>
        <taxon>Stramenopiles</taxon>
        <taxon>Ochrophyta</taxon>
        <taxon>Raphidophyceae</taxon>
        <taxon>Chattonellales</taxon>
        <taxon>Chattonellaceae</taxon>
        <taxon>Heterosigma</taxon>
    </lineage>
</organism>
<feature type="transmembrane region" description="Helical" evidence="1">
    <location>
        <begin position="956"/>
        <end position="977"/>
    </location>
</feature>
<protein>
    <submittedName>
        <fullName evidence="2">Uncharacterized protein</fullName>
    </submittedName>
</protein>
<evidence type="ECO:0000256" key="1">
    <source>
        <dbReference type="SAM" id="Phobius"/>
    </source>
</evidence>
<feature type="transmembrane region" description="Helical" evidence="1">
    <location>
        <begin position="63"/>
        <end position="88"/>
    </location>
</feature>
<dbReference type="AlphaFoldDB" id="A0A7S4D638"/>
<feature type="transmembrane region" description="Helical" evidence="1">
    <location>
        <begin position="37"/>
        <end position="56"/>
    </location>
</feature>
<keyword evidence="1" id="KW-1133">Transmembrane helix</keyword>
<keyword evidence="1" id="KW-0812">Transmembrane</keyword>
<proteinExistence type="predicted"/>
<reference evidence="2" key="1">
    <citation type="submission" date="2021-01" db="EMBL/GenBank/DDBJ databases">
        <authorList>
            <person name="Corre E."/>
            <person name="Pelletier E."/>
            <person name="Niang G."/>
            <person name="Scheremetjew M."/>
            <person name="Finn R."/>
            <person name="Kale V."/>
            <person name="Holt S."/>
            <person name="Cochrane G."/>
            <person name="Meng A."/>
            <person name="Brown T."/>
            <person name="Cohen L."/>
        </authorList>
    </citation>
    <scope>NUCLEOTIDE SEQUENCE</scope>
    <source>
        <strain evidence="2">CCMP3107</strain>
    </source>
</reference>
<feature type="transmembrane region" description="Helical" evidence="1">
    <location>
        <begin position="108"/>
        <end position="127"/>
    </location>
</feature>
<evidence type="ECO:0000313" key="2">
    <source>
        <dbReference type="EMBL" id="CAE0631127.1"/>
    </source>
</evidence>
<gene>
    <name evidence="2" type="ORF">HAKA00212_LOCUS9828</name>
</gene>
<dbReference type="EMBL" id="HBIU01020982">
    <property type="protein sequence ID" value="CAE0631127.1"/>
    <property type="molecule type" value="Transcribed_RNA"/>
</dbReference>
<feature type="transmembrane region" description="Helical" evidence="1">
    <location>
        <begin position="139"/>
        <end position="162"/>
    </location>
</feature>